<evidence type="ECO:0000259" key="7">
    <source>
        <dbReference type="Pfam" id="PF06271"/>
    </source>
</evidence>
<comment type="subcellular location">
    <subcellularLocation>
        <location evidence="1">Cell membrane</location>
        <topology evidence="1">Multi-pass membrane protein</topology>
    </subcellularLocation>
</comment>
<evidence type="ECO:0000256" key="4">
    <source>
        <dbReference type="ARBA" id="ARBA00022989"/>
    </source>
</evidence>
<dbReference type="GO" id="GO:0005886">
    <property type="term" value="C:plasma membrane"/>
    <property type="evidence" value="ECO:0007669"/>
    <property type="project" value="UniProtKB-SubCell"/>
</dbReference>
<evidence type="ECO:0000256" key="1">
    <source>
        <dbReference type="ARBA" id="ARBA00004651"/>
    </source>
</evidence>
<sequence>MNKEVKSTRVNKRLEINNKFRVSPSKRLFAYLIDHIILVLLYAIPIKYIYSIITKKIENKITLDMFEFPYALMVFTICLLISFYYLIYSPVYKHPGKTIGKRALGLKVVNQDGSNPDFRIMFIREGIGVILLEGATYPISGYLYSLLGLLINTNTEKILIYIFTLITIISIIYALFNKDNAMFHDRIAKTKVISTKE</sequence>
<feature type="domain" description="RDD" evidence="7">
    <location>
        <begin position="23"/>
        <end position="189"/>
    </location>
</feature>
<evidence type="ECO:0000256" key="5">
    <source>
        <dbReference type="ARBA" id="ARBA00023136"/>
    </source>
</evidence>
<keyword evidence="4 6" id="KW-1133">Transmembrane helix</keyword>
<proteinExistence type="predicted"/>
<dbReference type="InterPro" id="IPR010432">
    <property type="entry name" value="RDD"/>
</dbReference>
<keyword evidence="3 6" id="KW-0812">Transmembrane</keyword>
<evidence type="ECO:0000313" key="8">
    <source>
        <dbReference type="EMBL" id="MPM10849.1"/>
    </source>
</evidence>
<dbReference type="EMBL" id="VSSQ01001749">
    <property type="protein sequence ID" value="MPM10849.1"/>
    <property type="molecule type" value="Genomic_DNA"/>
</dbReference>
<feature type="transmembrane region" description="Helical" evidence="6">
    <location>
        <begin position="28"/>
        <end position="50"/>
    </location>
</feature>
<feature type="transmembrane region" description="Helical" evidence="6">
    <location>
        <begin position="129"/>
        <end position="152"/>
    </location>
</feature>
<name>A0A644X487_9ZZZZ</name>
<reference evidence="8" key="1">
    <citation type="submission" date="2019-08" db="EMBL/GenBank/DDBJ databases">
        <authorList>
            <person name="Kucharzyk K."/>
            <person name="Murdoch R.W."/>
            <person name="Higgins S."/>
            <person name="Loffler F."/>
        </authorList>
    </citation>
    <scope>NUCLEOTIDE SEQUENCE</scope>
</reference>
<feature type="transmembrane region" description="Helical" evidence="6">
    <location>
        <begin position="158"/>
        <end position="176"/>
    </location>
</feature>
<keyword evidence="2" id="KW-1003">Cell membrane</keyword>
<dbReference type="PANTHER" id="PTHR36115">
    <property type="entry name" value="PROLINE-RICH ANTIGEN HOMOLOG-RELATED"/>
    <property type="match status" value="1"/>
</dbReference>
<evidence type="ECO:0000256" key="3">
    <source>
        <dbReference type="ARBA" id="ARBA00022692"/>
    </source>
</evidence>
<evidence type="ECO:0000256" key="2">
    <source>
        <dbReference type="ARBA" id="ARBA00022475"/>
    </source>
</evidence>
<dbReference type="Pfam" id="PF06271">
    <property type="entry name" value="RDD"/>
    <property type="match status" value="1"/>
</dbReference>
<organism evidence="8">
    <name type="scientific">bioreactor metagenome</name>
    <dbReference type="NCBI Taxonomy" id="1076179"/>
    <lineage>
        <taxon>unclassified sequences</taxon>
        <taxon>metagenomes</taxon>
        <taxon>ecological metagenomes</taxon>
    </lineage>
</organism>
<feature type="transmembrane region" description="Helical" evidence="6">
    <location>
        <begin position="70"/>
        <end position="88"/>
    </location>
</feature>
<keyword evidence="5 6" id="KW-0472">Membrane</keyword>
<protein>
    <recommendedName>
        <fullName evidence="7">RDD domain-containing protein</fullName>
    </recommendedName>
</protein>
<evidence type="ECO:0000256" key="6">
    <source>
        <dbReference type="SAM" id="Phobius"/>
    </source>
</evidence>
<dbReference type="AlphaFoldDB" id="A0A644X487"/>
<dbReference type="InterPro" id="IPR051791">
    <property type="entry name" value="Pra-immunoreactive"/>
</dbReference>
<accession>A0A644X487</accession>
<comment type="caution">
    <text evidence="8">The sequence shown here is derived from an EMBL/GenBank/DDBJ whole genome shotgun (WGS) entry which is preliminary data.</text>
</comment>
<gene>
    <name evidence="8" type="ORF">SDC9_57184</name>
</gene>